<evidence type="ECO:0000313" key="2">
    <source>
        <dbReference type="Proteomes" id="UP000467841"/>
    </source>
</evidence>
<dbReference type="Proteomes" id="UP000467841">
    <property type="component" value="Unassembled WGS sequence"/>
</dbReference>
<proteinExistence type="predicted"/>
<dbReference type="OrthoDB" id="1109492at2759"/>
<gene>
    <name evidence="1" type="ORF">MERR_LOCUS46793</name>
</gene>
<sequence>MWALSSTPTIPGEFPCQSIFKNFNHLFWRAKELGATDEQLESFPWIIWFIWKARNEKAFNGEEISALDTAQWAKSEADVWKMAQVVSSKVDNDVLPDIPSQTDEQRIWPQCHTDASWDKTSNLVGLGFHLDNEDGLSLYGAKTSNNTQSATHAELDAINWAM</sequence>
<reference evidence="1" key="1">
    <citation type="submission" date="2020-01" db="EMBL/GenBank/DDBJ databases">
        <authorList>
            <person name="Mishra B."/>
        </authorList>
    </citation>
    <scope>NUCLEOTIDE SEQUENCE [LARGE SCALE GENOMIC DNA]</scope>
</reference>
<dbReference type="EMBL" id="CACVBM020001784">
    <property type="protein sequence ID" value="CAA7059557.1"/>
    <property type="molecule type" value="Genomic_DNA"/>
</dbReference>
<name>A0A6D2LEE2_9BRAS</name>
<protein>
    <recommendedName>
        <fullName evidence="3">RNase H type-1 domain-containing protein</fullName>
    </recommendedName>
</protein>
<organism evidence="1 2">
    <name type="scientific">Microthlaspi erraticum</name>
    <dbReference type="NCBI Taxonomy" id="1685480"/>
    <lineage>
        <taxon>Eukaryota</taxon>
        <taxon>Viridiplantae</taxon>
        <taxon>Streptophyta</taxon>
        <taxon>Embryophyta</taxon>
        <taxon>Tracheophyta</taxon>
        <taxon>Spermatophyta</taxon>
        <taxon>Magnoliopsida</taxon>
        <taxon>eudicotyledons</taxon>
        <taxon>Gunneridae</taxon>
        <taxon>Pentapetalae</taxon>
        <taxon>rosids</taxon>
        <taxon>malvids</taxon>
        <taxon>Brassicales</taxon>
        <taxon>Brassicaceae</taxon>
        <taxon>Coluteocarpeae</taxon>
        <taxon>Microthlaspi</taxon>
    </lineage>
</organism>
<comment type="caution">
    <text evidence="1">The sequence shown here is derived from an EMBL/GenBank/DDBJ whole genome shotgun (WGS) entry which is preliminary data.</text>
</comment>
<keyword evidence="2" id="KW-1185">Reference proteome</keyword>
<evidence type="ECO:0008006" key="3">
    <source>
        <dbReference type="Google" id="ProtNLM"/>
    </source>
</evidence>
<accession>A0A6D2LEE2</accession>
<evidence type="ECO:0000313" key="1">
    <source>
        <dbReference type="EMBL" id="CAA7059557.1"/>
    </source>
</evidence>
<dbReference type="AlphaFoldDB" id="A0A6D2LEE2"/>